<proteinExistence type="predicted"/>
<organism evidence="1 2">
    <name type="scientific">Postia placenta MAD-698-R-SB12</name>
    <dbReference type="NCBI Taxonomy" id="670580"/>
    <lineage>
        <taxon>Eukaryota</taxon>
        <taxon>Fungi</taxon>
        <taxon>Dikarya</taxon>
        <taxon>Basidiomycota</taxon>
        <taxon>Agaricomycotina</taxon>
        <taxon>Agaricomycetes</taxon>
        <taxon>Polyporales</taxon>
        <taxon>Adustoporiaceae</taxon>
        <taxon>Rhodonia</taxon>
    </lineage>
</organism>
<reference evidence="1 2" key="1">
    <citation type="submission" date="2017-04" db="EMBL/GenBank/DDBJ databases">
        <title>Genome Sequence of the Model Brown-Rot Fungus Postia placenta SB12.</title>
        <authorList>
            <consortium name="DOE Joint Genome Institute"/>
            <person name="Gaskell J."/>
            <person name="Kersten P."/>
            <person name="Larrondo L.F."/>
            <person name="Canessa P."/>
            <person name="Martinez D."/>
            <person name="Hibbett D."/>
            <person name="Schmoll M."/>
            <person name="Kubicek C.P."/>
            <person name="Martinez A.T."/>
            <person name="Yadav J."/>
            <person name="Master E."/>
            <person name="Magnuson J.K."/>
            <person name="James T."/>
            <person name="Yaver D."/>
            <person name="Berka R."/>
            <person name="Labutti K."/>
            <person name="Lipzen A."/>
            <person name="Aerts A."/>
            <person name="Barry K."/>
            <person name="Henrissat B."/>
            <person name="Blanchette R."/>
            <person name="Grigoriev I."/>
            <person name="Cullen D."/>
        </authorList>
    </citation>
    <scope>NUCLEOTIDE SEQUENCE [LARGE SCALE GENOMIC DNA]</scope>
    <source>
        <strain evidence="1 2">MAD-698-R-SB12</strain>
    </source>
</reference>
<evidence type="ECO:0000313" key="2">
    <source>
        <dbReference type="Proteomes" id="UP000194127"/>
    </source>
</evidence>
<dbReference type="RefSeq" id="XP_024332835.1">
    <property type="nucleotide sequence ID" value="XM_024483330.1"/>
</dbReference>
<sequence>LFPDVSGRAQASPMVVLPSTESEASMSMVHNMHMKFYTAPEPQEDQAEEWNKMCAQQSELLVQLPPDLQISVLFEKHGPSWPFESVIMLANVGPWHLVPLTIPTLPLTVILKFTSRVPAPAHVEQ</sequence>
<accession>A0A1X6MHZ5</accession>
<protein>
    <submittedName>
        <fullName evidence="1">Uncharacterized protein</fullName>
    </submittedName>
</protein>
<keyword evidence="2" id="KW-1185">Reference proteome</keyword>
<evidence type="ECO:0000313" key="1">
    <source>
        <dbReference type="EMBL" id="OSX56041.1"/>
    </source>
</evidence>
<gene>
    <name evidence="1" type="ORF">POSPLADRAFT_1108353</name>
</gene>
<dbReference type="AlphaFoldDB" id="A0A1X6MHZ5"/>
<feature type="non-terminal residue" evidence="1">
    <location>
        <position position="125"/>
    </location>
</feature>
<feature type="non-terminal residue" evidence="1">
    <location>
        <position position="1"/>
    </location>
</feature>
<name>A0A1X6MHZ5_9APHY</name>
<dbReference type="EMBL" id="KZ110647">
    <property type="protein sequence ID" value="OSX56041.1"/>
    <property type="molecule type" value="Genomic_DNA"/>
</dbReference>
<dbReference type="Proteomes" id="UP000194127">
    <property type="component" value="Unassembled WGS sequence"/>
</dbReference>
<dbReference type="GeneID" id="36328279"/>
<dbReference type="STRING" id="670580.A0A1X6MHZ5"/>